<organism evidence="3 4">
    <name type="scientific">Prototheca wickerhamii</name>
    <dbReference type="NCBI Taxonomy" id="3111"/>
    <lineage>
        <taxon>Eukaryota</taxon>
        <taxon>Viridiplantae</taxon>
        <taxon>Chlorophyta</taxon>
        <taxon>core chlorophytes</taxon>
        <taxon>Trebouxiophyceae</taxon>
        <taxon>Chlorellales</taxon>
        <taxon>Chlorellaceae</taxon>
        <taxon>Prototheca</taxon>
    </lineage>
</organism>
<dbReference type="EMBL" id="JASFZW010000002">
    <property type="protein sequence ID" value="KAK2079623.1"/>
    <property type="molecule type" value="Genomic_DNA"/>
</dbReference>
<feature type="region of interest" description="Disordered" evidence="1">
    <location>
        <begin position="1"/>
        <end position="128"/>
    </location>
</feature>
<dbReference type="GO" id="GO:0003676">
    <property type="term" value="F:nucleic acid binding"/>
    <property type="evidence" value="ECO:0007669"/>
    <property type="project" value="InterPro"/>
</dbReference>
<feature type="compositionally biased region" description="Basic and acidic residues" evidence="1">
    <location>
        <begin position="32"/>
        <end position="41"/>
    </location>
</feature>
<comment type="caution">
    <text evidence="3">The sequence shown here is derived from an EMBL/GenBank/DDBJ whole genome shotgun (WGS) entry which is preliminary data.</text>
</comment>
<dbReference type="PROSITE" id="PS50174">
    <property type="entry name" value="G_PATCH"/>
    <property type="match status" value="1"/>
</dbReference>
<proteinExistence type="predicted"/>
<dbReference type="SMART" id="SM00443">
    <property type="entry name" value="G_patch"/>
    <property type="match status" value="1"/>
</dbReference>
<dbReference type="AlphaFoldDB" id="A0AAD9MMG5"/>
<evidence type="ECO:0000313" key="3">
    <source>
        <dbReference type="EMBL" id="KAK2079623.1"/>
    </source>
</evidence>
<keyword evidence="4" id="KW-1185">Reference proteome</keyword>
<dbReference type="PANTHER" id="PTHR47423:SF2">
    <property type="entry name" value="PROTEIN SQS1"/>
    <property type="match status" value="1"/>
</dbReference>
<dbReference type="Pfam" id="PF01585">
    <property type="entry name" value="G-patch"/>
    <property type="match status" value="1"/>
</dbReference>
<sequence length="496" mass="52801">MPPKERGTVSTVPDEEESADELQWGTSDDEDLTRVLMEDYIRNAGGQSSDAFSSPSSSSSSFALVDSDSEEPSVDGEESDGAKSAAASKETLKGRRKKKGEAQPCGSKAARRSEAIAAKRAARAEARGAGGMEGLQALFEVLRDTDLPESVERVPLPRLRHGEARAVAALAAQYGLRGGADALALRRLEMRAEHGRSMLRQQGQLRGPGAEEDPRPGQAAAERDALVELRRRTGKALRKNGRAGREAVAALVLATEPREGRRRARGSAARAVAGRSWSTPPTCLLEVVEDVRRPENPDAAATSTLPLDVFEDRAGPADEAVPEVLYCSSMQALSLETASHSAVKRNMTLELALGLSGLPVEAASPLGPQPTKKQLKAQRRKALREADLLRAAGFEDRAGALEAAAGPGPRSPVPKSFLEKAARSQRRWTEAPASPPQSRTGFGAFEQHTTGVGSRIMRQWGFQGEGHGIGRQGEGLAEPIQVFRRAKNLGLGAASP</sequence>
<dbReference type="Proteomes" id="UP001255856">
    <property type="component" value="Unassembled WGS sequence"/>
</dbReference>
<evidence type="ECO:0000313" key="4">
    <source>
        <dbReference type="Proteomes" id="UP001255856"/>
    </source>
</evidence>
<feature type="compositionally biased region" description="Low complexity" evidence="1">
    <location>
        <begin position="48"/>
        <end position="66"/>
    </location>
</feature>
<dbReference type="PANTHER" id="PTHR47423">
    <property type="entry name" value="G-PATCH DOMAIN CONTAINING PROTEIN"/>
    <property type="match status" value="1"/>
</dbReference>
<accession>A0AAD9MMG5</accession>
<feature type="region of interest" description="Disordered" evidence="1">
    <location>
        <begin position="402"/>
        <end position="443"/>
    </location>
</feature>
<dbReference type="InterPro" id="IPR000467">
    <property type="entry name" value="G_patch_dom"/>
</dbReference>
<feature type="compositionally biased region" description="Acidic residues" evidence="1">
    <location>
        <begin position="67"/>
        <end position="79"/>
    </location>
</feature>
<gene>
    <name evidence="3" type="ORF">QBZ16_002018</name>
</gene>
<evidence type="ECO:0000259" key="2">
    <source>
        <dbReference type="PROSITE" id="PS50174"/>
    </source>
</evidence>
<feature type="domain" description="G-patch" evidence="2">
    <location>
        <begin position="449"/>
        <end position="496"/>
    </location>
</feature>
<reference evidence="3" key="1">
    <citation type="submission" date="2021-01" db="EMBL/GenBank/DDBJ databases">
        <authorList>
            <person name="Eckstrom K.M.E."/>
        </authorList>
    </citation>
    <scope>NUCLEOTIDE SEQUENCE</scope>
    <source>
        <strain evidence="3">UVCC 0001</strain>
    </source>
</reference>
<name>A0AAD9MMG5_PROWI</name>
<feature type="region of interest" description="Disordered" evidence="1">
    <location>
        <begin position="197"/>
        <end position="221"/>
    </location>
</feature>
<evidence type="ECO:0000256" key="1">
    <source>
        <dbReference type="SAM" id="MobiDB-lite"/>
    </source>
</evidence>
<protein>
    <recommendedName>
        <fullName evidence="2">G-patch domain-containing protein</fullName>
    </recommendedName>
</protein>